<dbReference type="InterPro" id="IPR027417">
    <property type="entry name" value="P-loop_NTPase"/>
</dbReference>
<dbReference type="PROSITE" id="PS00211">
    <property type="entry name" value="ABC_TRANSPORTER_1"/>
    <property type="match status" value="1"/>
</dbReference>
<evidence type="ECO:0000256" key="3">
    <source>
        <dbReference type="ARBA" id="ARBA00022840"/>
    </source>
</evidence>
<keyword evidence="6" id="KW-1185">Reference proteome</keyword>
<evidence type="ECO:0000259" key="4">
    <source>
        <dbReference type="PROSITE" id="PS50893"/>
    </source>
</evidence>
<evidence type="ECO:0000256" key="1">
    <source>
        <dbReference type="ARBA" id="ARBA00022448"/>
    </source>
</evidence>
<dbReference type="Pfam" id="PF00005">
    <property type="entry name" value="ABC_tran"/>
    <property type="match status" value="1"/>
</dbReference>
<dbReference type="InterPro" id="IPR003593">
    <property type="entry name" value="AAA+_ATPase"/>
</dbReference>
<dbReference type="Gene3D" id="3.40.50.300">
    <property type="entry name" value="P-loop containing nucleotide triphosphate hydrolases"/>
    <property type="match status" value="1"/>
</dbReference>
<accession>A0A1V6M1S6</accession>
<name>A0A1V6M1S6_9BACT</name>
<dbReference type="InterPro" id="IPR050093">
    <property type="entry name" value="ABC_SmlMolc_Importer"/>
</dbReference>
<dbReference type="InterPro" id="IPR008995">
    <property type="entry name" value="Mo/tungstate-bd_C_term_dom"/>
</dbReference>
<keyword evidence="1" id="KW-0813">Transport</keyword>
<evidence type="ECO:0000256" key="2">
    <source>
        <dbReference type="ARBA" id="ARBA00022741"/>
    </source>
</evidence>
<dbReference type="EMBL" id="MJUW02000040">
    <property type="protein sequence ID" value="OQD46353.1"/>
    <property type="molecule type" value="Genomic_DNA"/>
</dbReference>
<dbReference type="InterPro" id="IPR003439">
    <property type="entry name" value="ABC_transporter-like_ATP-bd"/>
</dbReference>
<dbReference type="AlphaFoldDB" id="A0A1V6M1S6"/>
<organism evidence="5 6">
    <name type="scientific">Candidatus Brocadia sapporoensis</name>
    <dbReference type="NCBI Taxonomy" id="392547"/>
    <lineage>
        <taxon>Bacteria</taxon>
        <taxon>Pseudomonadati</taxon>
        <taxon>Planctomycetota</taxon>
        <taxon>Candidatus Brocadiia</taxon>
        <taxon>Candidatus Brocadiales</taxon>
        <taxon>Candidatus Brocadiaceae</taxon>
        <taxon>Candidatus Brocadia</taxon>
    </lineage>
</organism>
<dbReference type="SUPFAM" id="SSF52540">
    <property type="entry name" value="P-loop containing nucleoside triphosphate hydrolases"/>
    <property type="match status" value="1"/>
</dbReference>
<dbReference type="PANTHER" id="PTHR42781">
    <property type="entry name" value="SPERMIDINE/PUTRESCINE IMPORT ATP-BINDING PROTEIN POTA"/>
    <property type="match status" value="1"/>
</dbReference>
<protein>
    <recommendedName>
        <fullName evidence="4">ABC transporter domain-containing protein</fullName>
    </recommendedName>
</protein>
<dbReference type="PROSITE" id="PS50893">
    <property type="entry name" value="ABC_TRANSPORTER_2"/>
    <property type="match status" value="1"/>
</dbReference>
<dbReference type="RefSeq" id="WP_070066456.1">
    <property type="nucleotide sequence ID" value="NZ_MJUW02000040.1"/>
</dbReference>
<comment type="caution">
    <text evidence="5">The sequence shown here is derived from an EMBL/GenBank/DDBJ whole genome shotgun (WGS) entry which is preliminary data.</text>
</comment>
<dbReference type="GO" id="GO:0016887">
    <property type="term" value="F:ATP hydrolysis activity"/>
    <property type="evidence" value="ECO:0007669"/>
    <property type="project" value="InterPro"/>
</dbReference>
<evidence type="ECO:0000313" key="5">
    <source>
        <dbReference type="EMBL" id="OQD46353.1"/>
    </source>
</evidence>
<dbReference type="SMART" id="SM00382">
    <property type="entry name" value="AAA"/>
    <property type="match status" value="1"/>
</dbReference>
<feature type="domain" description="ABC transporter" evidence="4">
    <location>
        <begin position="1"/>
        <end position="230"/>
    </location>
</feature>
<proteinExistence type="predicted"/>
<dbReference type="InterPro" id="IPR017871">
    <property type="entry name" value="ABC_transporter-like_CS"/>
</dbReference>
<gene>
    <name evidence="5" type="ORF">BIY37_03555</name>
</gene>
<dbReference type="Proteomes" id="UP000242219">
    <property type="component" value="Unassembled WGS sequence"/>
</dbReference>
<sequence>MLKVSIKKTWKEFRLKADFEIPHEKITALFGPSGSGKSSILRLISGLERADSGMIHKGEEVWYDESKTINIPPQRRSVGFVFQDFALFPHLTVERNVTYGIKEKKRLKEAKDLLSLAGLSGYERYYPAQLSGGQKQRVALIRALARRPDILLLDEPLSALDWETRRQLQEDLKRIIKQLQITTLYVTHDVTEVYKLADYVIVLESGKVIKRGTPEEIFMGRRLSTRIQIVGKVVDVESDSIMAAVTVMHEDQYFKTLIDTEEVRRLNLVIGDDVVIGAKSSDVILCKVLTETQDVLNNIQQIA</sequence>
<keyword evidence="2" id="KW-0547">Nucleotide-binding</keyword>
<dbReference type="PANTHER" id="PTHR42781:SF9">
    <property type="entry name" value="AMINO ACID ABC TRANSPORTER, ATP-BINDING PROTEIN-RELATED"/>
    <property type="match status" value="1"/>
</dbReference>
<dbReference type="Gene3D" id="2.40.50.100">
    <property type="match status" value="1"/>
</dbReference>
<evidence type="ECO:0000313" key="6">
    <source>
        <dbReference type="Proteomes" id="UP000242219"/>
    </source>
</evidence>
<dbReference type="GO" id="GO:0005524">
    <property type="term" value="F:ATP binding"/>
    <property type="evidence" value="ECO:0007669"/>
    <property type="project" value="UniProtKB-KW"/>
</dbReference>
<dbReference type="SUPFAM" id="SSF50331">
    <property type="entry name" value="MOP-like"/>
    <property type="match status" value="1"/>
</dbReference>
<reference evidence="5 6" key="1">
    <citation type="journal article" date="2016" name="Genome Announc.">
        <title>Draft Genome Sequence of the Anaerobic Ammonium-Oxidizing Bacterium 'Candidatus Brocadia sp. 40'.</title>
        <authorList>
            <person name="Ali M."/>
            <person name="Haroon M.F."/>
            <person name="Narita Y."/>
            <person name="Zhang L."/>
            <person name="Rangel Shaw D."/>
            <person name="Okabe S."/>
            <person name="Saikaly P.E."/>
        </authorList>
    </citation>
    <scope>NUCLEOTIDE SEQUENCE [LARGE SCALE GENOMIC DNA]</scope>
    <source>
        <strain evidence="5 6">40</strain>
    </source>
</reference>
<keyword evidence="3" id="KW-0067">ATP-binding</keyword>